<evidence type="ECO:0000313" key="2">
    <source>
        <dbReference type="EMBL" id="CAH0517650.1"/>
    </source>
</evidence>
<feature type="region of interest" description="Disordered" evidence="1">
    <location>
        <begin position="821"/>
        <end position="846"/>
    </location>
</feature>
<reference evidence="2 3" key="1">
    <citation type="submission" date="2021-11" db="EMBL/GenBank/DDBJ databases">
        <authorList>
            <person name="Islam A."/>
            <person name="Islam S."/>
            <person name="Flora M.S."/>
            <person name="Rahman M."/>
            <person name="Ziaur R.M."/>
            <person name="Epstein J.H."/>
            <person name="Hassan M."/>
            <person name="Klassen M."/>
            <person name="Woodard K."/>
            <person name="Webb A."/>
            <person name="Webby R.J."/>
            <person name="El Zowalaty M.E."/>
        </authorList>
    </citation>
    <scope>NUCLEOTIDE SEQUENCE [LARGE SCALE GENOMIC DNA]</scope>
    <source>
        <strain evidence="2">Pbs1</strain>
    </source>
</reference>
<evidence type="ECO:0008006" key="4">
    <source>
        <dbReference type="Google" id="ProtNLM"/>
    </source>
</evidence>
<evidence type="ECO:0000256" key="1">
    <source>
        <dbReference type="SAM" id="MobiDB-lite"/>
    </source>
</evidence>
<dbReference type="Gene3D" id="1.25.10.10">
    <property type="entry name" value="Leucine-rich Repeat Variant"/>
    <property type="match status" value="1"/>
</dbReference>
<dbReference type="InterPro" id="IPR039874">
    <property type="entry name" value="WAPL"/>
</dbReference>
<feature type="compositionally biased region" description="Low complexity" evidence="1">
    <location>
        <begin position="1007"/>
        <end position="1022"/>
    </location>
</feature>
<feature type="compositionally biased region" description="Polar residues" evidence="1">
    <location>
        <begin position="1068"/>
        <end position="1078"/>
    </location>
</feature>
<dbReference type="InterPro" id="IPR011989">
    <property type="entry name" value="ARM-like"/>
</dbReference>
<accession>A0ABN8CX10</accession>
<dbReference type="PANTHER" id="PTHR22100">
    <property type="entry name" value="WINGS APART-LIKE PROTEIN HOMOLOG"/>
    <property type="match status" value="1"/>
</dbReference>
<sequence length="1078" mass="119745">MYLLNDDVSNDTAHNVCTSLDSLQSRLEVVDRDTIRRKFARYSRQHAHVDDLSGINRYNSVLLQSSMLLQEDGALAARLDDVIYLLDGLLGHVKTRKGHLAPTCSVLELIQLLQDPRILQAVELSCQRRQIQSKMKELLLTKLIQSTEAGDEMFRISLAVLVYILSRSSNADEYFDYNVLDAVVCAIKQEVTRDETKGTQEQAENVVETKPASVTESTQQSRLLGKKRLKRKQSSWQQTLKPKNTVDVFSRAEKVSLVGPTLVKVHILDESCWAKLDEQLRDHESFYVEDKLHVSVISALSAALHILLQVGGCSLSFSSNRAQQYQREVNAQLDGAVKDAAEDAFQLIRARKCQLVRNGAIDVLVCSLAQLLNGVEALLPSTSVREITLECAYLFNSVSMLLGVFDQVTYLALDVQRYISKRKDLFALLLKLIQLLSELSWGMHARKRWEIEFTRMSLAVEVLLAALRVLTNLTHHNLKAASHVFALGGMQLLPSSFFQLRSLVATAKKPPMSSSVTSKWEFDACLLLLSVMLNSIEFSEENRDALASASICQVESVCDAFDLFTRFFLAKLQSYKHLIDLTETQGASGAILMEDKGDDWNPEDVILGGCASMLLGYLMKGSPDNCTTVLKFMPDCSPRLLLRALSVFAAFHSQIDALTPDVAQSILHVEDVLKSCEGNGFETYKRCLTPGVDAKAYPGVFAWQYDFSMSSDSILAARSEEAGINFNSVLTEKFVQCESSGILPSSLQVRTLKNVCFDLDDSDEDHEPQGQIRDNVLATKAARASSQNLQAIEILVPAHTLPRTPCRKQAQLEFSVEASPALQTRTMSPSHASRSTPTAVRPDGSLSSPVVARLLKRTRELVEEFDVEFATLNCSIRETKVENNTTKRVDSARSPDMTLTMTVSCDDCGSERLDLSQNVRAENCNVIETTNKIAEELDDRVGMSFKRKTKSARNSDGMAKSSIGHESSSFEYTPAEALSSTPLRTQQSKALLRTPTRDRCSPGFYRSSPSLNLTPTKTTPSTPLWLRKSAGLLQASMKSDHSYKPSQSRLLVSPRHRKARKARVPASARSSSIFDFTA</sequence>
<feature type="region of interest" description="Disordered" evidence="1">
    <location>
        <begin position="948"/>
        <end position="1022"/>
    </location>
</feature>
<proteinExistence type="predicted"/>
<comment type="caution">
    <text evidence="2">The sequence shown here is derived from an EMBL/GenBank/DDBJ whole genome shotgun (WGS) entry which is preliminary data.</text>
</comment>
<dbReference type="PANTHER" id="PTHR22100:SF13">
    <property type="entry name" value="WINGS APART-LIKE PROTEIN HOMOLOG"/>
    <property type="match status" value="1"/>
</dbReference>
<organism evidence="2 3">
    <name type="scientific">Peronospora belbahrii</name>
    <dbReference type="NCBI Taxonomy" id="622444"/>
    <lineage>
        <taxon>Eukaryota</taxon>
        <taxon>Sar</taxon>
        <taxon>Stramenopiles</taxon>
        <taxon>Oomycota</taxon>
        <taxon>Peronosporomycetes</taxon>
        <taxon>Peronosporales</taxon>
        <taxon>Peronosporaceae</taxon>
        <taxon>Peronospora</taxon>
    </lineage>
</organism>
<protein>
    <recommendedName>
        <fullName evidence="4">Wings apart-like protein C-terminal domain-containing protein</fullName>
    </recommendedName>
</protein>
<feature type="region of interest" description="Disordered" evidence="1">
    <location>
        <begin position="196"/>
        <end position="232"/>
    </location>
</feature>
<gene>
    <name evidence="2" type="ORF">PBS001_LOCUS4244</name>
</gene>
<feature type="region of interest" description="Disordered" evidence="1">
    <location>
        <begin position="1037"/>
        <end position="1078"/>
    </location>
</feature>
<feature type="compositionally biased region" description="Polar residues" evidence="1">
    <location>
        <begin position="821"/>
        <end position="838"/>
    </location>
</feature>
<feature type="compositionally biased region" description="Polar residues" evidence="1">
    <location>
        <begin position="978"/>
        <end position="989"/>
    </location>
</feature>
<dbReference type="Proteomes" id="UP001158986">
    <property type="component" value="Unassembled WGS sequence"/>
</dbReference>
<dbReference type="EMBL" id="CAKLCB010000247">
    <property type="protein sequence ID" value="CAH0517650.1"/>
    <property type="molecule type" value="Genomic_DNA"/>
</dbReference>
<keyword evidence="3" id="KW-1185">Reference proteome</keyword>
<feature type="compositionally biased region" description="Basic residues" evidence="1">
    <location>
        <begin position="1054"/>
        <end position="1063"/>
    </location>
</feature>
<evidence type="ECO:0000313" key="3">
    <source>
        <dbReference type="Proteomes" id="UP001158986"/>
    </source>
</evidence>
<name>A0ABN8CX10_9STRA</name>